<dbReference type="AlphaFoldDB" id="A0AAV6LB59"/>
<comment type="caution">
    <text evidence="2">The sequence shown here is derived from an EMBL/GenBank/DDBJ whole genome shotgun (WGS) entry which is preliminary data.</text>
</comment>
<proteinExistence type="predicted"/>
<keyword evidence="1" id="KW-1133">Transmembrane helix</keyword>
<name>A0AAV6LB59_9ERIC</name>
<evidence type="ECO:0000313" key="2">
    <source>
        <dbReference type="EMBL" id="KAG5562207.1"/>
    </source>
</evidence>
<protein>
    <submittedName>
        <fullName evidence="2">Uncharacterized protein</fullName>
    </submittedName>
</protein>
<feature type="transmembrane region" description="Helical" evidence="1">
    <location>
        <begin position="51"/>
        <end position="75"/>
    </location>
</feature>
<reference evidence="2" key="1">
    <citation type="submission" date="2020-08" db="EMBL/GenBank/DDBJ databases">
        <title>Plant Genome Project.</title>
        <authorList>
            <person name="Zhang R.-G."/>
        </authorList>
    </citation>
    <scope>NUCLEOTIDE SEQUENCE</scope>
    <source>
        <strain evidence="2">WSP0</strain>
        <tissue evidence="2">Leaf</tissue>
    </source>
</reference>
<accession>A0AAV6LB59</accession>
<dbReference type="Proteomes" id="UP000823749">
    <property type="component" value="Chromosome 2"/>
</dbReference>
<keyword evidence="3" id="KW-1185">Reference proteome</keyword>
<sequence>MVDYPQGLPYEFWKRETERVEMSIFFRSLRLWLFSFILICVLLSLRMPPWFGLNVSLSTLWKWILILVVALAAIIQEYENQWHKTFYEGR</sequence>
<feature type="transmembrane region" description="Helical" evidence="1">
    <location>
        <begin position="24"/>
        <end position="45"/>
    </location>
</feature>
<evidence type="ECO:0000256" key="1">
    <source>
        <dbReference type="SAM" id="Phobius"/>
    </source>
</evidence>
<keyword evidence="1" id="KW-0472">Membrane</keyword>
<gene>
    <name evidence="2" type="ORF">RHGRI_005069</name>
</gene>
<keyword evidence="1" id="KW-0812">Transmembrane</keyword>
<dbReference type="EMBL" id="JACTNZ010000002">
    <property type="protein sequence ID" value="KAG5562207.1"/>
    <property type="molecule type" value="Genomic_DNA"/>
</dbReference>
<evidence type="ECO:0000313" key="3">
    <source>
        <dbReference type="Proteomes" id="UP000823749"/>
    </source>
</evidence>
<organism evidence="2 3">
    <name type="scientific">Rhododendron griersonianum</name>
    <dbReference type="NCBI Taxonomy" id="479676"/>
    <lineage>
        <taxon>Eukaryota</taxon>
        <taxon>Viridiplantae</taxon>
        <taxon>Streptophyta</taxon>
        <taxon>Embryophyta</taxon>
        <taxon>Tracheophyta</taxon>
        <taxon>Spermatophyta</taxon>
        <taxon>Magnoliopsida</taxon>
        <taxon>eudicotyledons</taxon>
        <taxon>Gunneridae</taxon>
        <taxon>Pentapetalae</taxon>
        <taxon>asterids</taxon>
        <taxon>Ericales</taxon>
        <taxon>Ericaceae</taxon>
        <taxon>Ericoideae</taxon>
        <taxon>Rhodoreae</taxon>
        <taxon>Rhododendron</taxon>
    </lineage>
</organism>